<comment type="caution">
    <text evidence="2">The sequence shown here is derived from an EMBL/GenBank/DDBJ whole genome shotgun (WGS) entry which is preliminary data.</text>
</comment>
<dbReference type="AlphaFoldDB" id="A0A7K1T9M8"/>
<evidence type="ECO:0000313" key="2">
    <source>
        <dbReference type="EMBL" id="MVN75109.1"/>
    </source>
</evidence>
<keyword evidence="3" id="KW-1185">Reference proteome</keyword>
<dbReference type="Proteomes" id="UP000441336">
    <property type="component" value="Unassembled WGS sequence"/>
</dbReference>
<gene>
    <name evidence="2" type="ORF">GO988_02090</name>
</gene>
<accession>A0A7K1T9M8</accession>
<dbReference type="EMBL" id="WQKZ01000001">
    <property type="protein sequence ID" value="MVN75109.1"/>
    <property type="molecule type" value="Genomic_DNA"/>
</dbReference>
<dbReference type="RefSeq" id="WP_157561875.1">
    <property type="nucleotide sequence ID" value="NZ_WQKZ01000001.1"/>
</dbReference>
<evidence type="ECO:0000256" key="1">
    <source>
        <dbReference type="SAM" id="SignalP"/>
    </source>
</evidence>
<sequence length="286" mass="31128">MMRCSFWGGLPSALLLGQLATAAPVPSDSARAPTPLPRLTLGLASATRTTYLQRAPEPADDQGYLGTTLTYQAPQGLLSSLYLNHSYNYRKLGEPFINYGELMVGWQSVRDSDTYWTVQYTHLFSYGESALVQSSLHNNFSASVTQFFGLVTASLSADVFVGKAHDVVLTADLSHRFQLPAFAHDTLSLEPTIELGTGSQHFYASSLAQTTQVKTRKRGGTTTVTAEPSSPAFNTLGYTLSAPLTYTAMRYALAFTPSYLVPLHVPAGGSDTAFFYFTLGITRSFW</sequence>
<feature type="signal peptide" evidence="1">
    <location>
        <begin position="1"/>
        <end position="22"/>
    </location>
</feature>
<evidence type="ECO:0008006" key="4">
    <source>
        <dbReference type="Google" id="ProtNLM"/>
    </source>
</evidence>
<proteinExistence type="predicted"/>
<reference evidence="2 3" key="1">
    <citation type="submission" date="2019-12" db="EMBL/GenBank/DDBJ databases">
        <title>Hymenobacter sp. HMF4947 Genome sequencing and assembly.</title>
        <authorList>
            <person name="Kang H."/>
            <person name="Cha I."/>
            <person name="Kim H."/>
            <person name="Joh K."/>
        </authorList>
    </citation>
    <scope>NUCLEOTIDE SEQUENCE [LARGE SCALE GENOMIC DNA]</scope>
    <source>
        <strain evidence="2 3">HMF4947</strain>
    </source>
</reference>
<organism evidence="2 3">
    <name type="scientific">Hymenobacter ginkgonis</name>
    <dbReference type="NCBI Taxonomy" id="2682976"/>
    <lineage>
        <taxon>Bacteria</taxon>
        <taxon>Pseudomonadati</taxon>
        <taxon>Bacteroidota</taxon>
        <taxon>Cytophagia</taxon>
        <taxon>Cytophagales</taxon>
        <taxon>Hymenobacteraceae</taxon>
        <taxon>Hymenobacter</taxon>
    </lineage>
</organism>
<feature type="chain" id="PRO_5029529565" description="MipA/OmpV family protein" evidence="1">
    <location>
        <begin position="23"/>
        <end position="286"/>
    </location>
</feature>
<evidence type="ECO:0000313" key="3">
    <source>
        <dbReference type="Proteomes" id="UP000441336"/>
    </source>
</evidence>
<keyword evidence="1" id="KW-0732">Signal</keyword>
<protein>
    <recommendedName>
        <fullName evidence="4">MipA/OmpV family protein</fullName>
    </recommendedName>
</protein>
<name>A0A7K1T9M8_9BACT</name>